<organism evidence="1 2">
    <name type="scientific">Gemella haemolysans M341</name>
    <dbReference type="NCBI Taxonomy" id="562981"/>
    <lineage>
        <taxon>Bacteria</taxon>
        <taxon>Bacillati</taxon>
        <taxon>Bacillota</taxon>
        <taxon>Bacilli</taxon>
        <taxon>Bacillales</taxon>
        <taxon>Gemellaceae</taxon>
        <taxon>Gemella</taxon>
    </lineage>
</organism>
<sequence length="78" mass="9347">MRHFLKTVLQSRKSEQHYSSEKIKEMIECALEKVNLKEIKVMIRKEDGKKKEDLFSKYSTNIEELWSSDLEVISKRNN</sequence>
<dbReference type="Proteomes" id="UP000004773">
    <property type="component" value="Unassembled WGS sequence"/>
</dbReference>
<protein>
    <submittedName>
        <fullName evidence="1">Uncharacterized protein</fullName>
    </submittedName>
</protein>
<comment type="caution">
    <text evidence="1">The sequence shown here is derived from an EMBL/GenBank/DDBJ whole genome shotgun (WGS) entry which is preliminary data.</text>
</comment>
<reference evidence="1 2" key="1">
    <citation type="submission" date="2011-03" db="EMBL/GenBank/DDBJ databases">
        <title>The Genome Sequence of Gemella haemolysans M341.</title>
        <authorList>
            <consortium name="The Broad Institute Genome Sequencing Platform"/>
            <consortium name="The Broad Institute Genome Sequencing Center for Infectious Disease"/>
            <person name="Earl A."/>
            <person name="Ward D."/>
            <person name="Feldgarden M."/>
            <person name="Gevers D."/>
            <person name="Sibley C.D."/>
            <person name="Field T.R."/>
            <person name="Grinwis M."/>
            <person name="Eshaghurshan C.S."/>
            <person name="Surette M.G."/>
            <person name="Young S.K."/>
            <person name="Zeng Q."/>
            <person name="Gargeya S."/>
            <person name="Fitzgerald M."/>
            <person name="Haas B."/>
            <person name="Abouelleil A."/>
            <person name="Alvarado L."/>
            <person name="Arachchi H.M."/>
            <person name="Berlin A."/>
            <person name="Brown A."/>
            <person name="Chapman S.B."/>
            <person name="Chen Z."/>
            <person name="Dunbar C."/>
            <person name="Freedman E."/>
            <person name="Gearin G."/>
            <person name="Gellesch M."/>
            <person name="Goldberg J."/>
            <person name="Griggs A."/>
            <person name="Gujja S."/>
            <person name="Heilman E.R."/>
            <person name="Heiman D."/>
            <person name="Howarth C."/>
            <person name="Larson L."/>
            <person name="Lui A."/>
            <person name="MacDonald P.J.P."/>
            <person name="Mehta T."/>
            <person name="Montmayeur A."/>
            <person name="Murphy C."/>
            <person name="Neiman D."/>
            <person name="Pearson M."/>
            <person name="Priest M."/>
            <person name="Roberts A."/>
            <person name="Saif S."/>
            <person name="Shea T."/>
            <person name="Shenoy N."/>
            <person name="Sisk P."/>
            <person name="Stolte C."/>
            <person name="Sykes S."/>
            <person name="White J."/>
            <person name="Yandava C."/>
            <person name="Wortman J."/>
            <person name="Nusbaum C."/>
            <person name="Birren B."/>
        </authorList>
    </citation>
    <scope>NUCLEOTIDE SEQUENCE [LARGE SCALE GENOMIC DNA]</scope>
    <source>
        <strain evidence="1 2">M341</strain>
    </source>
</reference>
<dbReference type="RefSeq" id="WP_003147832.1">
    <property type="nucleotide sequence ID" value="NZ_GL883585.1"/>
</dbReference>
<accession>A0AA87B7S5</accession>
<name>A0AA87B7S5_9BACL</name>
<evidence type="ECO:0000313" key="1">
    <source>
        <dbReference type="EMBL" id="EGF86412.1"/>
    </source>
</evidence>
<proteinExistence type="predicted"/>
<evidence type="ECO:0000313" key="2">
    <source>
        <dbReference type="Proteomes" id="UP000004773"/>
    </source>
</evidence>
<gene>
    <name evidence="1" type="ORF">HMPREF0428_01674</name>
</gene>
<dbReference type="EMBL" id="ACRO01000041">
    <property type="protein sequence ID" value="EGF86412.1"/>
    <property type="molecule type" value="Genomic_DNA"/>
</dbReference>
<dbReference type="AlphaFoldDB" id="A0AA87B7S5"/>